<feature type="compositionally biased region" description="Low complexity" evidence="5">
    <location>
        <begin position="256"/>
        <end position="265"/>
    </location>
</feature>
<feature type="domain" description="SUN" evidence="7">
    <location>
        <begin position="908"/>
        <end position="1069"/>
    </location>
</feature>
<comment type="subcellular location">
    <subcellularLocation>
        <location evidence="1">Nucleus inner membrane</location>
    </subcellularLocation>
</comment>
<dbReference type="PANTHER" id="PTHR12911:SF23">
    <property type="entry name" value="SUN DOMAIN-CONTAINING PROTEIN 1"/>
    <property type="match status" value="1"/>
</dbReference>
<dbReference type="Pfam" id="PF07738">
    <property type="entry name" value="Sad1_UNC"/>
    <property type="match status" value="1"/>
</dbReference>
<proteinExistence type="predicted"/>
<dbReference type="InterPro" id="IPR012919">
    <property type="entry name" value="SUN_dom"/>
</dbReference>
<dbReference type="Gene3D" id="2.60.120.260">
    <property type="entry name" value="Galactose-binding domain-like"/>
    <property type="match status" value="1"/>
</dbReference>
<dbReference type="PANTHER" id="PTHR12911">
    <property type="entry name" value="SAD1/UNC-84-LIKE PROTEIN-RELATED"/>
    <property type="match status" value="1"/>
</dbReference>
<feature type="region of interest" description="Disordered" evidence="5">
    <location>
        <begin position="251"/>
        <end position="282"/>
    </location>
</feature>
<dbReference type="InterPro" id="IPR045119">
    <property type="entry name" value="SUN1-5"/>
</dbReference>
<dbReference type="PROSITE" id="PS51469">
    <property type="entry name" value="SUN"/>
    <property type="match status" value="1"/>
</dbReference>
<feature type="transmembrane region" description="Helical" evidence="6">
    <location>
        <begin position="486"/>
        <end position="509"/>
    </location>
</feature>
<evidence type="ECO:0000256" key="1">
    <source>
        <dbReference type="ARBA" id="ARBA00004540"/>
    </source>
</evidence>
<protein>
    <submittedName>
        <fullName evidence="9">SUN domain-containing protein 1 isoform X1</fullName>
    </submittedName>
</protein>
<evidence type="ECO:0000313" key="8">
    <source>
        <dbReference type="Proteomes" id="UP001652741"/>
    </source>
</evidence>
<keyword evidence="8" id="KW-1185">Reference proteome</keyword>
<evidence type="ECO:0000256" key="2">
    <source>
        <dbReference type="ARBA" id="ARBA00022692"/>
    </source>
</evidence>
<accession>A0ABM3E4H9</accession>
<evidence type="ECO:0000256" key="3">
    <source>
        <dbReference type="ARBA" id="ARBA00022989"/>
    </source>
</evidence>
<feature type="region of interest" description="Disordered" evidence="5">
    <location>
        <begin position="104"/>
        <end position="129"/>
    </location>
</feature>
<name>A0ABM3E4H9_SALSA</name>
<dbReference type="Proteomes" id="UP001652741">
    <property type="component" value="Chromosome ssa28"/>
</dbReference>
<gene>
    <name evidence="9" type="primary">LOC106589358</name>
</gene>
<dbReference type="GeneID" id="106589358"/>
<dbReference type="RefSeq" id="XP_045565974.1">
    <property type="nucleotide sequence ID" value="XM_045710018.1"/>
</dbReference>
<keyword evidence="2 6" id="KW-0812">Transmembrane</keyword>
<evidence type="ECO:0000313" key="9">
    <source>
        <dbReference type="RefSeq" id="XP_045565974.1"/>
    </source>
</evidence>
<keyword evidence="4 6" id="KW-0472">Membrane</keyword>
<evidence type="ECO:0000256" key="6">
    <source>
        <dbReference type="SAM" id="Phobius"/>
    </source>
</evidence>
<evidence type="ECO:0000259" key="7">
    <source>
        <dbReference type="PROSITE" id="PS51469"/>
    </source>
</evidence>
<keyword evidence="3 6" id="KW-1133">Transmembrane helix</keyword>
<feature type="transmembrane region" description="Helical" evidence="6">
    <location>
        <begin position="516"/>
        <end position="534"/>
    </location>
</feature>
<reference evidence="9" key="1">
    <citation type="submission" date="2025-08" db="UniProtKB">
        <authorList>
            <consortium name="RefSeq"/>
        </authorList>
    </citation>
    <scope>IDENTIFICATION</scope>
</reference>
<sequence length="1071" mass="118305">MRGGLWRAGVGQIYFETVPKSKRCECRTELFLERWQQQFAFLLLLQGSSYSTTALDFEKEHRITPVLESPRMSRRSLRLHSTTGLYGDDSMDSSLNHMYHSASFSAGGASRRDSKALKSRRSQQHSVSCSQSLLLTTPHKSQHGSQQHNSSLHSVAASDASLLSSMLDKSCIQERTLVEGFWGLDEDSELKERTMTDYSMCEANGDINSAQTQTSMVNGSFGKDHAIHSDRNDALTTYSKHFSTAARSATGKQALTAPAASPPSTIYARDKSRKHRTGESGSHRSTITCLSLKRVLVSFSDTCVRVSRRAAASVASVFSLLLQSVLLRSRKEGKGVLWSALDTCVNHSRRAAAFTVCVVTLLIQTAVLKMGSVGRKVVNGAHSSYCGSMNVNEMGTEGKRMNLNGALCDDCKGKQCVETRVVQSSSPRVCRSHHVLGELWLATAYTGSSVLWVGQKAGSAVRSVIRRMLSVLWLAAVSPGKAATGAFWWLGTGWYHLATVMSLLNIFVLTRCLPKLLKLLLILLPFLLALWHWGPSSLLSVLPAINITEWRTAYSLSQNPLEPTKDSQPIMAQPPPAVSQPGSVLVSVDSERLARLEQRLAQLWEKVERGGRRQENQHREVLSLYQSVREQLDTQTDKDSMGLWVSGLLEERLLLLKGGVEKDAALRRELSQEIGEQYVVQQQGQESRLAQLEVLLQTLTAKTEEVQRRQADTSSATPALPPVPVLVNVGVDSESHDALLAEVQLLEATLGSIRQDLQGVMGCQGMCDRLDTLHETVSEQVSAQVRMELRALFDHSKQVGDSQPGEKELPESLLQWLSERYVSGADVHASLTSLELSILQNVTLQLEKSRARQETLSTETVTQTVMHTVGAAGTGMSEEHVQLIVKNALTLYSQDRTGLVDYALESGGGSILSTRCSETYETKTALMSLFGLPLWYFSQSPRVAIQPDVHPGNCWAFQGSHGYLVIRLSMRIVPSAFSLEHIPKALSPTGTISSAPRQFTVYGLDDEYQEEGKLLGSYTYQDDEDALQTYPVTEENDKAYQIIEVRVLSNWGHPEYTCLYRIRVHGQPSVN</sequence>
<organism evidence="8 9">
    <name type="scientific">Salmo salar</name>
    <name type="common">Atlantic salmon</name>
    <dbReference type="NCBI Taxonomy" id="8030"/>
    <lineage>
        <taxon>Eukaryota</taxon>
        <taxon>Metazoa</taxon>
        <taxon>Chordata</taxon>
        <taxon>Craniata</taxon>
        <taxon>Vertebrata</taxon>
        <taxon>Euteleostomi</taxon>
        <taxon>Actinopterygii</taxon>
        <taxon>Neopterygii</taxon>
        <taxon>Teleostei</taxon>
        <taxon>Protacanthopterygii</taxon>
        <taxon>Salmoniformes</taxon>
        <taxon>Salmonidae</taxon>
        <taxon>Salmoninae</taxon>
        <taxon>Salmo</taxon>
    </lineage>
</organism>
<evidence type="ECO:0000256" key="4">
    <source>
        <dbReference type="ARBA" id="ARBA00023136"/>
    </source>
</evidence>
<evidence type="ECO:0000256" key="5">
    <source>
        <dbReference type="SAM" id="MobiDB-lite"/>
    </source>
</evidence>